<dbReference type="SUPFAM" id="SSF56349">
    <property type="entry name" value="DNA breaking-rejoining enzymes"/>
    <property type="match status" value="1"/>
</dbReference>
<evidence type="ECO:0000256" key="1">
    <source>
        <dbReference type="ARBA" id="ARBA00008857"/>
    </source>
</evidence>
<dbReference type="GO" id="GO:0003677">
    <property type="term" value="F:DNA binding"/>
    <property type="evidence" value="ECO:0007669"/>
    <property type="project" value="UniProtKB-UniRule"/>
</dbReference>
<sequence>MAPHYPRTQTVRQLHLGVVWPPPEARPLSADAPADAGACAASRPSASGAARLRAALVDRARARVTVGAWAAQWMAAQVQLKPSTRTRYELALRRQILPTWEDIPLSAVSYAEVAAWVQRLTASGLAPATVRYAHRVLSLALAHAVRDGRMSRNPADGVRLPRVVREEPVFLDHDQVARLAEACGRYGLLVRFLAYTGLRWGEASALRVSRLDLLRRRVAVAFAEVGGELVEGTPKNHQRRSVPIPRFLVDELAAHVAGKRRDALVFTAPNGGPLRNTNFRSRVFAPAAASVGLAGLTPHDLRHTAASLAVAAGANVKAVQRMLGHASASMTLDVYAGLFGDDLDAVANRLDEAVAARDADYLRTGTAGGEVVDLGKRRSPGR</sequence>
<name>A0AAJ2ZB65_9ACTN</name>
<comment type="similarity">
    <text evidence="1">Belongs to the 'phage' integrase family.</text>
</comment>
<protein>
    <submittedName>
        <fullName evidence="7">Site-specific integrase</fullName>
    </submittedName>
    <submittedName>
        <fullName evidence="8">Tyrosine-type recombinase/integrase</fullName>
    </submittedName>
</protein>
<evidence type="ECO:0000313" key="9">
    <source>
        <dbReference type="Proteomes" id="UP000402241"/>
    </source>
</evidence>
<dbReference type="InterPro" id="IPR050090">
    <property type="entry name" value="Tyrosine_recombinase_XerCD"/>
</dbReference>
<dbReference type="PROSITE" id="PS51898">
    <property type="entry name" value="TYR_RECOMBINASE"/>
    <property type="match status" value="1"/>
</dbReference>
<evidence type="ECO:0000256" key="4">
    <source>
        <dbReference type="PROSITE-ProRule" id="PRU01248"/>
    </source>
</evidence>
<dbReference type="Gene3D" id="1.10.150.130">
    <property type="match status" value="1"/>
</dbReference>
<organism evidence="7 10">
    <name type="scientific">Micromonospora terminaliae</name>
    <dbReference type="NCBI Taxonomy" id="1914461"/>
    <lineage>
        <taxon>Bacteria</taxon>
        <taxon>Bacillati</taxon>
        <taxon>Actinomycetota</taxon>
        <taxon>Actinomycetes</taxon>
        <taxon>Micromonosporales</taxon>
        <taxon>Micromonosporaceae</taxon>
        <taxon>Micromonospora</taxon>
    </lineage>
</organism>
<dbReference type="GO" id="GO:0015074">
    <property type="term" value="P:DNA integration"/>
    <property type="evidence" value="ECO:0007669"/>
    <property type="project" value="InterPro"/>
</dbReference>
<keyword evidence="2 4" id="KW-0238">DNA-binding</keyword>
<evidence type="ECO:0000259" key="6">
    <source>
        <dbReference type="PROSITE" id="PS51900"/>
    </source>
</evidence>
<keyword evidence="9" id="KW-1185">Reference proteome</keyword>
<dbReference type="PANTHER" id="PTHR30349:SF64">
    <property type="entry name" value="PROPHAGE INTEGRASE INTD-RELATED"/>
    <property type="match status" value="1"/>
</dbReference>
<dbReference type="InterPro" id="IPR002104">
    <property type="entry name" value="Integrase_catalytic"/>
</dbReference>
<dbReference type="CDD" id="cd01189">
    <property type="entry name" value="INT_ICEBs1_C_like"/>
    <property type="match status" value="1"/>
</dbReference>
<feature type="domain" description="Tyr recombinase" evidence="5">
    <location>
        <begin position="166"/>
        <end position="348"/>
    </location>
</feature>
<dbReference type="InterPro" id="IPR010998">
    <property type="entry name" value="Integrase_recombinase_N"/>
</dbReference>
<dbReference type="AlphaFoldDB" id="A0AAJ2ZB65"/>
<dbReference type="Proteomes" id="UP000477779">
    <property type="component" value="Unassembled WGS sequence"/>
</dbReference>
<evidence type="ECO:0000313" key="7">
    <source>
        <dbReference type="EMBL" id="NES26316.1"/>
    </source>
</evidence>
<dbReference type="InterPro" id="IPR013762">
    <property type="entry name" value="Integrase-like_cat_sf"/>
</dbReference>
<evidence type="ECO:0000313" key="10">
    <source>
        <dbReference type="Proteomes" id="UP000477779"/>
    </source>
</evidence>
<dbReference type="PANTHER" id="PTHR30349">
    <property type="entry name" value="PHAGE INTEGRASE-RELATED"/>
    <property type="match status" value="1"/>
</dbReference>
<dbReference type="EMBL" id="JAAHBZ010000001">
    <property type="protein sequence ID" value="NES26316.1"/>
    <property type="molecule type" value="Genomic_DNA"/>
</dbReference>
<dbReference type="Pfam" id="PF00589">
    <property type="entry name" value="Phage_integrase"/>
    <property type="match status" value="1"/>
</dbReference>
<dbReference type="GO" id="GO:0006310">
    <property type="term" value="P:DNA recombination"/>
    <property type="evidence" value="ECO:0007669"/>
    <property type="project" value="UniProtKB-KW"/>
</dbReference>
<dbReference type="InterPro" id="IPR011010">
    <property type="entry name" value="DNA_brk_join_enz"/>
</dbReference>
<gene>
    <name evidence="7" type="ORF">G3561_01920</name>
    <name evidence="8" type="ORF">GCE86_27850</name>
</gene>
<dbReference type="EMBL" id="CP045309">
    <property type="protein sequence ID" value="QGL50497.1"/>
    <property type="molecule type" value="Genomic_DNA"/>
</dbReference>
<evidence type="ECO:0000259" key="5">
    <source>
        <dbReference type="PROSITE" id="PS51898"/>
    </source>
</evidence>
<evidence type="ECO:0000313" key="8">
    <source>
        <dbReference type="EMBL" id="QGL50497.1"/>
    </source>
</evidence>
<accession>A0AAJ2ZB65</accession>
<feature type="domain" description="Core-binding (CB)" evidence="6">
    <location>
        <begin position="64"/>
        <end position="145"/>
    </location>
</feature>
<proteinExistence type="inferred from homology"/>
<dbReference type="PROSITE" id="PS51900">
    <property type="entry name" value="CB"/>
    <property type="match status" value="1"/>
</dbReference>
<dbReference type="Proteomes" id="UP000402241">
    <property type="component" value="Chromosome"/>
</dbReference>
<reference evidence="8 9" key="1">
    <citation type="submission" date="2019-10" db="EMBL/GenBank/DDBJ databases">
        <title>Genome Sequence of Micromonospora terminaliae DSM 101760.</title>
        <authorList>
            <person name="Guo L."/>
        </authorList>
    </citation>
    <scope>NUCLEOTIDE SEQUENCE [LARGE SCALE GENOMIC DNA]</scope>
    <source>
        <strain evidence="8 9">DSM 101760</strain>
    </source>
</reference>
<evidence type="ECO:0000256" key="3">
    <source>
        <dbReference type="ARBA" id="ARBA00023172"/>
    </source>
</evidence>
<reference evidence="7 10" key="2">
    <citation type="submission" date="2020-02" db="EMBL/GenBank/DDBJ databases">
        <title>WGS of Micromonospora spp. isolated from hot spring.</title>
        <authorList>
            <person name="Thawai C."/>
        </authorList>
    </citation>
    <scope>NUCLEOTIDE SEQUENCE [LARGE SCALE GENOMIC DNA]</scope>
    <source>
        <strain evidence="7 10">TMS7</strain>
    </source>
</reference>
<evidence type="ECO:0000256" key="2">
    <source>
        <dbReference type="ARBA" id="ARBA00023125"/>
    </source>
</evidence>
<dbReference type="InterPro" id="IPR044068">
    <property type="entry name" value="CB"/>
</dbReference>
<dbReference type="Gene3D" id="1.10.443.10">
    <property type="entry name" value="Intergrase catalytic core"/>
    <property type="match status" value="1"/>
</dbReference>
<keyword evidence="3" id="KW-0233">DNA recombination</keyword>